<proteinExistence type="predicted"/>
<dbReference type="STRING" id="200324.A0A2N5S1L3"/>
<evidence type="ECO:0000313" key="2">
    <source>
        <dbReference type="Proteomes" id="UP000235388"/>
    </source>
</evidence>
<sequence>MHNDYVVPYNKYLLLRYNCHINVEIPYGIQALKYLFKYICKGVNRSLMRLSKGDEIEKFINGQYIGPVKAVWRLLQFPTSNRYPPIQRLSLHLPDMNTVHYTDEEILKKAMESGKAARTTLTEFFRLNKCNAIGLSVPARSLTYQEFPKYF</sequence>
<protein>
    <submittedName>
        <fullName evidence="1">Uncharacterized protein</fullName>
    </submittedName>
</protein>
<dbReference type="AlphaFoldDB" id="A0A2N5S1L3"/>
<dbReference type="EMBL" id="PGCJ01001253">
    <property type="protein sequence ID" value="PLW07126.1"/>
    <property type="molecule type" value="Genomic_DNA"/>
</dbReference>
<comment type="caution">
    <text evidence="1">The sequence shown here is derived from an EMBL/GenBank/DDBJ whole genome shotgun (WGS) entry which is preliminary data.</text>
</comment>
<accession>A0A2N5S1L3</accession>
<keyword evidence="2" id="KW-1185">Reference proteome</keyword>
<dbReference type="Proteomes" id="UP000235388">
    <property type="component" value="Unassembled WGS sequence"/>
</dbReference>
<reference evidence="1 2" key="1">
    <citation type="submission" date="2017-11" db="EMBL/GenBank/DDBJ databases">
        <title>De novo assembly and phasing of dikaryotic genomes from two isolates of Puccinia coronata f. sp. avenae, the causal agent of oat crown rust.</title>
        <authorList>
            <person name="Miller M.E."/>
            <person name="Zhang Y."/>
            <person name="Omidvar V."/>
            <person name="Sperschneider J."/>
            <person name="Schwessinger B."/>
            <person name="Raley C."/>
            <person name="Palmer J.M."/>
            <person name="Garnica D."/>
            <person name="Upadhyaya N."/>
            <person name="Rathjen J."/>
            <person name="Taylor J.M."/>
            <person name="Park R.F."/>
            <person name="Dodds P.N."/>
            <person name="Hirsch C.D."/>
            <person name="Kianian S.F."/>
            <person name="Figueroa M."/>
        </authorList>
    </citation>
    <scope>NUCLEOTIDE SEQUENCE [LARGE SCALE GENOMIC DNA]</scope>
    <source>
        <strain evidence="1">12NC29</strain>
    </source>
</reference>
<dbReference type="PANTHER" id="PTHR10492">
    <property type="match status" value="1"/>
</dbReference>
<organism evidence="1 2">
    <name type="scientific">Puccinia coronata f. sp. avenae</name>
    <dbReference type="NCBI Taxonomy" id="200324"/>
    <lineage>
        <taxon>Eukaryota</taxon>
        <taxon>Fungi</taxon>
        <taxon>Dikarya</taxon>
        <taxon>Basidiomycota</taxon>
        <taxon>Pucciniomycotina</taxon>
        <taxon>Pucciniomycetes</taxon>
        <taxon>Pucciniales</taxon>
        <taxon>Pucciniaceae</taxon>
        <taxon>Puccinia</taxon>
    </lineage>
</organism>
<name>A0A2N5S1L3_9BASI</name>
<dbReference type="PANTHER" id="PTHR10492:SF57">
    <property type="entry name" value="ATP-DEPENDENT DNA HELICASE"/>
    <property type="match status" value="1"/>
</dbReference>
<evidence type="ECO:0000313" key="1">
    <source>
        <dbReference type="EMBL" id="PLW07126.1"/>
    </source>
</evidence>
<dbReference type="OrthoDB" id="3366231at2759"/>
<gene>
    <name evidence="1" type="ORF">PCANC_28251</name>
</gene>